<dbReference type="CDD" id="cd00198">
    <property type="entry name" value="vWFA"/>
    <property type="match status" value="1"/>
</dbReference>
<dbReference type="RefSeq" id="WP_015443058.1">
    <property type="nucleotide sequence ID" value="NC_020520.1"/>
</dbReference>
<dbReference type="InterPro" id="IPR036465">
    <property type="entry name" value="vWFA_dom_sf"/>
</dbReference>
<dbReference type="Proteomes" id="UP000011863">
    <property type="component" value="Chromosome"/>
</dbReference>
<dbReference type="Gene3D" id="3.40.50.410">
    <property type="entry name" value="von Willebrand factor, type A domain"/>
    <property type="match status" value="1"/>
</dbReference>
<reference evidence="3 4" key="1">
    <citation type="journal article" date="2013" name="Int. J. Syst. Evol. Microbiol.">
        <title>Ilumatobacter nonamiense sp. nov. and Ilumatobacter coccineum sp. nov., isolated from seashore sand.</title>
        <authorList>
            <person name="Matsumoto A."/>
            <person name="Kasai H."/>
            <person name="Matsuo Y."/>
            <person name="Shizuri Y."/>
            <person name="Ichikawa N."/>
            <person name="Fujita N."/>
            <person name="Omura S."/>
            <person name="Takahashi Y."/>
        </authorList>
    </citation>
    <scope>NUCLEOTIDE SEQUENCE [LARGE SCALE GENOMIC DNA]</scope>
    <source>
        <strain evidence="4">NBRC 103263 / KCTC 29153 / YM16-304</strain>
    </source>
</reference>
<dbReference type="KEGG" id="aym:YM304_34970"/>
<evidence type="ECO:0000256" key="1">
    <source>
        <dbReference type="SAM" id="MobiDB-lite"/>
    </source>
</evidence>
<feature type="domain" description="VWFA" evidence="2">
    <location>
        <begin position="135"/>
        <end position="295"/>
    </location>
</feature>
<feature type="compositionally biased region" description="Basic and acidic residues" evidence="1">
    <location>
        <begin position="1"/>
        <end position="19"/>
    </location>
</feature>
<dbReference type="InterPro" id="IPR002035">
    <property type="entry name" value="VWF_A"/>
</dbReference>
<name>A0A6C7EBF8_ILUCY</name>
<evidence type="ECO:0000313" key="3">
    <source>
        <dbReference type="EMBL" id="BAN03811.1"/>
    </source>
</evidence>
<accession>A0A6C7EBF8</accession>
<gene>
    <name evidence="3" type="ORF">YM304_34970</name>
</gene>
<dbReference type="AlphaFoldDB" id="A0A6C7EBF8"/>
<evidence type="ECO:0000313" key="4">
    <source>
        <dbReference type="Proteomes" id="UP000011863"/>
    </source>
</evidence>
<protein>
    <recommendedName>
        <fullName evidence="2">VWFA domain-containing protein</fullName>
    </recommendedName>
</protein>
<dbReference type="SMART" id="SM00327">
    <property type="entry name" value="VWA"/>
    <property type="match status" value="1"/>
</dbReference>
<organism evidence="3 4">
    <name type="scientific">Ilumatobacter coccineus (strain NBRC 103263 / KCTC 29153 / YM16-304)</name>
    <dbReference type="NCBI Taxonomy" id="1313172"/>
    <lineage>
        <taxon>Bacteria</taxon>
        <taxon>Bacillati</taxon>
        <taxon>Actinomycetota</taxon>
        <taxon>Acidimicrobiia</taxon>
        <taxon>Acidimicrobiales</taxon>
        <taxon>Ilumatobacteraceae</taxon>
        <taxon>Ilumatobacter</taxon>
    </lineage>
</organism>
<proteinExistence type="predicted"/>
<keyword evidence="4" id="KW-1185">Reference proteome</keyword>
<feature type="region of interest" description="Disordered" evidence="1">
    <location>
        <begin position="1"/>
        <end position="27"/>
    </location>
</feature>
<sequence length="297" mass="31086">MSEARKKTTSRRELERQPNFDEISPEVGELDEVAVEEAMSADPDEMLAMLADLTGATDPKLRELARRLAGRLFLDLAKRGPSQPRGIGRLETQRYRPDAGDIDIDASLDAVVAARAVQSAVDPDDLRVRAWATPGTAICLLVDRSGSMGGGPLATSAVTASAVAWRSPDDYSVLSFGKDVVAAKSQDQTKSNEAVVDSVLALRGFGTTDVAGALVAAADQLRRSTAGRKITVLLSDCRATVPGDVVAAARGVDELVIVAPEGDSEEAEALAAQTGARFTTVAGPSRAAEALATVLDT</sequence>
<dbReference type="EMBL" id="AP012057">
    <property type="protein sequence ID" value="BAN03811.1"/>
    <property type="molecule type" value="Genomic_DNA"/>
</dbReference>
<dbReference type="SUPFAM" id="SSF53300">
    <property type="entry name" value="vWA-like"/>
    <property type="match status" value="1"/>
</dbReference>
<dbReference type="Pfam" id="PF00092">
    <property type="entry name" value="VWA"/>
    <property type="match status" value="1"/>
</dbReference>
<evidence type="ECO:0000259" key="2">
    <source>
        <dbReference type="SMART" id="SM00327"/>
    </source>
</evidence>